<name>A0A0A9GD87_ARUDO</name>
<reference evidence="6" key="1">
    <citation type="submission" date="2014-09" db="EMBL/GenBank/DDBJ databases">
        <authorList>
            <person name="Magalhaes I.L.F."/>
            <person name="Oliveira U."/>
            <person name="Santos F.R."/>
            <person name="Vidigal T.H.D.A."/>
            <person name="Brescovit A.D."/>
            <person name="Santos A.J."/>
        </authorList>
    </citation>
    <scope>NUCLEOTIDE SEQUENCE</scope>
    <source>
        <tissue evidence="6">Shoot tissue taken approximately 20 cm above the soil surface</tissue>
    </source>
</reference>
<evidence type="ECO:0000256" key="4">
    <source>
        <dbReference type="ARBA" id="ARBA00023242"/>
    </source>
</evidence>
<sequence length="345" mass="37933">MYKLSRQIVDTTGSAKGTKWIFVLSTCRTLYIGQKQKGVFQHSSFLAGGATSAAGRLVVENGILKAVWPHSGHYRPTEQNFQEFMNFLKERSVDLTNVELSPYEGDEYGDFSLKGGHSQLDLTELCQPDNEQEAQPAQSHGKGESETCNGAPTVPSTEAETTPSTNRLQGKRPPRLQINSNNRLPIPPAPRSNVRPSPGAKDIDPDSAMLGECLDFCKRNLFVEDGYEEEDLVGVPEELILSRINSKRAMRSYQLGKQLSFQWSTGAGPRIGCVRDYPSELQFRALEEVSLSPRGGRPARFPSPRPGALTPNSIPTGKCGTLTTEGDSMNISLKPRQRSATWAAF</sequence>
<dbReference type="GO" id="GO:0005634">
    <property type="term" value="C:nucleus"/>
    <property type="evidence" value="ECO:0007669"/>
    <property type="project" value="UniProtKB-SubCell"/>
</dbReference>
<protein>
    <submittedName>
        <fullName evidence="6">Uncharacterized protein</fullName>
    </submittedName>
</protein>
<feature type="compositionally biased region" description="Polar residues" evidence="5">
    <location>
        <begin position="146"/>
        <end position="168"/>
    </location>
</feature>
<dbReference type="InterPro" id="IPR044159">
    <property type="entry name" value="IQM"/>
</dbReference>
<feature type="region of interest" description="Disordered" evidence="5">
    <location>
        <begin position="292"/>
        <end position="318"/>
    </location>
</feature>
<proteinExistence type="predicted"/>
<reference evidence="6" key="2">
    <citation type="journal article" date="2015" name="Data Brief">
        <title>Shoot transcriptome of the giant reed, Arundo donax.</title>
        <authorList>
            <person name="Barrero R.A."/>
            <person name="Guerrero F.D."/>
            <person name="Moolhuijzen P."/>
            <person name="Goolsby J.A."/>
            <person name="Tidwell J."/>
            <person name="Bellgard S.E."/>
            <person name="Bellgard M.I."/>
        </authorList>
    </citation>
    <scope>NUCLEOTIDE SEQUENCE</scope>
    <source>
        <tissue evidence="6">Shoot tissue taken approximately 20 cm above the soil surface</tissue>
    </source>
</reference>
<evidence type="ECO:0000256" key="3">
    <source>
        <dbReference type="ARBA" id="ARBA00022490"/>
    </source>
</evidence>
<keyword evidence="3" id="KW-0963">Cytoplasm</keyword>
<organism evidence="6">
    <name type="scientific">Arundo donax</name>
    <name type="common">Giant reed</name>
    <name type="synonym">Donax arundinaceus</name>
    <dbReference type="NCBI Taxonomy" id="35708"/>
    <lineage>
        <taxon>Eukaryota</taxon>
        <taxon>Viridiplantae</taxon>
        <taxon>Streptophyta</taxon>
        <taxon>Embryophyta</taxon>
        <taxon>Tracheophyta</taxon>
        <taxon>Spermatophyta</taxon>
        <taxon>Magnoliopsida</taxon>
        <taxon>Liliopsida</taxon>
        <taxon>Poales</taxon>
        <taxon>Poaceae</taxon>
        <taxon>PACMAD clade</taxon>
        <taxon>Arundinoideae</taxon>
        <taxon>Arundineae</taxon>
        <taxon>Arundo</taxon>
    </lineage>
</organism>
<evidence type="ECO:0000313" key="6">
    <source>
        <dbReference type="EMBL" id="JAE20516.1"/>
    </source>
</evidence>
<dbReference type="PANTHER" id="PTHR31250">
    <property type="entry name" value="IQ DOMAIN-CONTAINING PROTEIN IQM3"/>
    <property type="match status" value="1"/>
</dbReference>
<keyword evidence="4" id="KW-0539">Nucleus</keyword>
<feature type="region of interest" description="Disordered" evidence="5">
    <location>
        <begin position="130"/>
        <end position="205"/>
    </location>
</feature>
<evidence type="ECO:0000256" key="1">
    <source>
        <dbReference type="ARBA" id="ARBA00004123"/>
    </source>
</evidence>
<dbReference type="EMBL" id="GBRH01177380">
    <property type="protein sequence ID" value="JAE20516.1"/>
    <property type="molecule type" value="Transcribed_RNA"/>
</dbReference>
<comment type="subcellular location">
    <subcellularLocation>
        <location evidence="2">Cytoplasm</location>
    </subcellularLocation>
    <subcellularLocation>
        <location evidence="1">Nucleus</location>
    </subcellularLocation>
</comment>
<dbReference type="PANTHER" id="PTHR31250:SF11">
    <property type="entry name" value="FAMILY PROTEIN, PUTATIVE, EXPRESSED-RELATED"/>
    <property type="match status" value="1"/>
</dbReference>
<evidence type="ECO:0000256" key="5">
    <source>
        <dbReference type="SAM" id="MobiDB-lite"/>
    </source>
</evidence>
<dbReference type="GO" id="GO:0005737">
    <property type="term" value="C:cytoplasm"/>
    <property type="evidence" value="ECO:0007669"/>
    <property type="project" value="UniProtKB-SubCell"/>
</dbReference>
<dbReference type="AlphaFoldDB" id="A0A0A9GD87"/>
<accession>A0A0A9GD87</accession>
<evidence type="ECO:0000256" key="2">
    <source>
        <dbReference type="ARBA" id="ARBA00004496"/>
    </source>
</evidence>